<name>A0ABR1FW11_AURAN</name>
<dbReference type="EMBL" id="JBBJCI010000222">
    <property type="protein sequence ID" value="KAK7239791.1"/>
    <property type="molecule type" value="Genomic_DNA"/>
</dbReference>
<organism evidence="2 3">
    <name type="scientific">Aureococcus anophagefferens</name>
    <name type="common">Harmful bloom alga</name>
    <dbReference type="NCBI Taxonomy" id="44056"/>
    <lineage>
        <taxon>Eukaryota</taxon>
        <taxon>Sar</taxon>
        <taxon>Stramenopiles</taxon>
        <taxon>Ochrophyta</taxon>
        <taxon>Pelagophyceae</taxon>
        <taxon>Pelagomonadales</taxon>
        <taxon>Pelagomonadaceae</taxon>
        <taxon>Aureococcus</taxon>
    </lineage>
</organism>
<protein>
    <submittedName>
        <fullName evidence="2">Uncharacterized protein</fullName>
    </submittedName>
</protein>
<reference evidence="2 3" key="1">
    <citation type="submission" date="2024-03" db="EMBL/GenBank/DDBJ databases">
        <title>Aureococcus anophagefferens CCMP1851 and Kratosvirus quantuckense: Draft genome of a second virus-susceptible host strain in the model system.</title>
        <authorList>
            <person name="Chase E."/>
            <person name="Truchon A.R."/>
            <person name="Schepens W."/>
            <person name="Wilhelm S.W."/>
        </authorList>
    </citation>
    <scope>NUCLEOTIDE SEQUENCE [LARGE SCALE GENOMIC DNA]</scope>
    <source>
        <strain evidence="2 3">CCMP1851</strain>
    </source>
</reference>
<feature type="compositionally biased region" description="Basic residues" evidence="1">
    <location>
        <begin position="221"/>
        <end position="232"/>
    </location>
</feature>
<evidence type="ECO:0000256" key="1">
    <source>
        <dbReference type="SAM" id="MobiDB-lite"/>
    </source>
</evidence>
<keyword evidence="3" id="KW-1185">Reference proteome</keyword>
<feature type="region of interest" description="Disordered" evidence="1">
    <location>
        <begin position="1"/>
        <end position="72"/>
    </location>
</feature>
<sequence>MMEPDDLVAEAAGAPGDAADDAGSWLVSALQKEPPEPHSEPQRSYWESYVGGSSSSDTLDEGGDPSPEPAASWLATYETSKEPPETVAGVDAAAAAAPAAADSSLIDGAGRLASHLASLPGRAASTGAMAIAGAGDAAFGAGKECEIPNFGGSSLGRFPLAGARAVSEFQPLAAVARLVGGDEGAPADGAWAVPSFLAGDFDDDDDGAARGARGAPAARAAPRRRPRARARGRPCRLRLKRRRGDGAACLVLVAPGAGGWARVPLHRVVGVRAADDAGAGPRASLFDDRGDRREAHELAVGAAATRDALVLALEALAARERARHGVHRRRFRAAAPSPERVAARARGAAAPADEPLARPPLSPSPSILDDASSSDDDDDDARSASARDGARRGLGVDAAGASFRVTLRGGDALDIDVAAARAARRRRRAGPRTSSSRARGAGRRAPPRWRRARRRARHGRAARRRRRRRRRRRGPRLGRGRARRRARAARSPCFAGRSARARGPPSSAAAPGVEPARGARRPGRLQRPLGQRPAAVGPMGDQLLGIGIPWVIRGDAPPELERQAHIARRPRLDRRVRDDARVQGPAAPLGGVQQEDTHPIDGSKVRIWSAVGARPPLAPAPDAAADPPPPGAIVTVMEYVGLRASRRSRTVRGGAAAVRNDLLKRKTREAVSTTSVFVRDDAALLTGCT</sequence>
<accession>A0ABR1FW11</accession>
<feature type="compositionally biased region" description="Basic residues" evidence="1">
    <location>
        <begin position="440"/>
        <end position="488"/>
    </location>
</feature>
<feature type="region of interest" description="Disordered" evidence="1">
    <location>
        <begin position="325"/>
        <end position="389"/>
    </location>
</feature>
<feature type="compositionally biased region" description="Low complexity" evidence="1">
    <location>
        <begin position="9"/>
        <end position="23"/>
    </location>
</feature>
<feature type="region of interest" description="Disordered" evidence="1">
    <location>
        <begin position="204"/>
        <end position="232"/>
    </location>
</feature>
<feature type="compositionally biased region" description="Low complexity" evidence="1">
    <location>
        <begin position="209"/>
        <end position="220"/>
    </location>
</feature>
<evidence type="ECO:0000313" key="3">
    <source>
        <dbReference type="Proteomes" id="UP001363151"/>
    </source>
</evidence>
<dbReference type="Proteomes" id="UP001363151">
    <property type="component" value="Unassembled WGS sequence"/>
</dbReference>
<comment type="caution">
    <text evidence="2">The sequence shown here is derived from an EMBL/GenBank/DDBJ whole genome shotgun (WGS) entry which is preliminary data.</text>
</comment>
<feature type="compositionally biased region" description="Low complexity" evidence="1">
    <location>
        <begin position="344"/>
        <end position="354"/>
    </location>
</feature>
<evidence type="ECO:0000313" key="2">
    <source>
        <dbReference type="EMBL" id="KAK7239791.1"/>
    </source>
</evidence>
<gene>
    <name evidence="2" type="ORF">SO694_00029135</name>
</gene>
<feature type="region of interest" description="Disordered" evidence="1">
    <location>
        <begin position="422"/>
        <end position="536"/>
    </location>
</feature>
<proteinExistence type="predicted"/>
<feature type="compositionally biased region" description="Low complexity" evidence="1">
    <location>
        <begin position="489"/>
        <end position="512"/>
    </location>
</feature>